<dbReference type="InterPro" id="IPR035905">
    <property type="entry name" value="Barstar-like_sf"/>
</dbReference>
<comment type="caution">
    <text evidence="3">The sequence shown here is derived from an EMBL/GenBank/DDBJ whole genome shotgun (WGS) entry which is preliminary data.</text>
</comment>
<feature type="domain" description="Barstar (barnase inhibitor)" evidence="2">
    <location>
        <begin position="45"/>
        <end position="132"/>
    </location>
</feature>
<dbReference type="Gene3D" id="3.30.370.10">
    <property type="entry name" value="Barstar-like"/>
    <property type="match status" value="1"/>
</dbReference>
<sequence>MESEVVTTKESWIPIKPWLHVVGPDAQMPTKSLLAQPGLTFTAWLIGSEMRDTDGVFQQFWDGFKLPDYFGWNFPALNDCLRDLSWIPANQYFLFIEEAHAVLHEHPEEMREFFDILSRVGAKWSYVKHPEGTEEARFQIILGCSKERLSNMTEILQD</sequence>
<evidence type="ECO:0000313" key="4">
    <source>
        <dbReference type="Proteomes" id="UP000308697"/>
    </source>
</evidence>
<dbReference type="RefSeq" id="WP_136741926.1">
    <property type="nucleotide sequence ID" value="NZ_SUMB01000008.1"/>
</dbReference>
<keyword evidence="4" id="KW-1185">Reference proteome</keyword>
<gene>
    <name evidence="3" type="ORF">FCH28_22535</name>
</gene>
<name>A0A4U0N9H0_9ACTN</name>
<organism evidence="3 4">
    <name type="scientific">Streptomyces piniterrae</name>
    <dbReference type="NCBI Taxonomy" id="2571125"/>
    <lineage>
        <taxon>Bacteria</taxon>
        <taxon>Bacillati</taxon>
        <taxon>Actinomycetota</taxon>
        <taxon>Actinomycetes</taxon>
        <taxon>Kitasatosporales</taxon>
        <taxon>Streptomycetaceae</taxon>
        <taxon>Streptomyces</taxon>
    </lineage>
</organism>
<comment type="similarity">
    <text evidence="1">Belongs to the barstar family.</text>
</comment>
<evidence type="ECO:0000256" key="1">
    <source>
        <dbReference type="ARBA" id="ARBA00006845"/>
    </source>
</evidence>
<dbReference type="AlphaFoldDB" id="A0A4U0N9H0"/>
<protein>
    <recommendedName>
        <fullName evidence="2">Barstar (barnase inhibitor) domain-containing protein</fullName>
    </recommendedName>
</protein>
<accession>A0A4U0N9H0</accession>
<reference evidence="3 4" key="1">
    <citation type="submission" date="2019-04" db="EMBL/GenBank/DDBJ databases">
        <title>Streptomyces piniterrae sp. nov., a heliquinomycin-producing actinomycete isolated from rhizosphere soil of Pinus yunnanensis.</title>
        <authorList>
            <person name="Zhuang X."/>
            <person name="Zhao J."/>
        </authorList>
    </citation>
    <scope>NUCLEOTIDE SEQUENCE [LARGE SCALE GENOMIC DNA]</scope>
    <source>
        <strain evidence="4">jys28</strain>
    </source>
</reference>
<evidence type="ECO:0000313" key="3">
    <source>
        <dbReference type="EMBL" id="TJZ50102.1"/>
    </source>
</evidence>
<proteinExistence type="inferred from homology"/>
<dbReference type="Proteomes" id="UP000308697">
    <property type="component" value="Unassembled WGS sequence"/>
</dbReference>
<dbReference type="InterPro" id="IPR000468">
    <property type="entry name" value="Barstar"/>
</dbReference>
<dbReference type="SUPFAM" id="SSF52038">
    <property type="entry name" value="Barstar-related"/>
    <property type="match status" value="1"/>
</dbReference>
<dbReference type="OrthoDB" id="5184890at2"/>
<dbReference type="Pfam" id="PF01337">
    <property type="entry name" value="Barstar"/>
    <property type="match status" value="1"/>
</dbReference>
<dbReference type="EMBL" id="SUMB01000008">
    <property type="protein sequence ID" value="TJZ50102.1"/>
    <property type="molecule type" value="Genomic_DNA"/>
</dbReference>
<evidence type="ECO:0000259" key="2">
    <source>
        <dbReference type="Pfam" id="PF01337"/>
    </source>
</evidence>